<reference evidence="3 4" key="1">
    <citation type="journal article" date="2013" name="Genome Announc.">
        <title>Draft Genome Sequence for Caulobacter sp. Strain OR37, a Bacterium Tolerant to Heavy Metals.</title>
        <authorList>
            <person name="Utturkar S.M."/>
            <person name="Bollmann A."/>
            <person name="Brzoska R.M."/>
            <person name="Klingeman D.M."/>
            <person name="Epstein S.E."/>
            <person name="Palumbo A.V."/>
            <person name="Brown S.D."/>
        </authorList>
    </citation>
    <scope>NUCLEOTIDE SEQUENCE [LARGE SCALE GENOMIC DNA]</scope>
    <source>
        <strain evidence="3 4">OR37</strain>
    </source>
</reference>
<feature type="transmembrane region" description="Helical" evidence="2">
    <location>
        <begin position="145"/>
        <end position="166"/>
    </location>
</feature>
<dbReference type="RefSeq" id="WP_004616803.1">
    <property type="nucleotide sequence ID" value="NZ_APMP01000004.1"/>
</dbReference>
<proteinExistence type="predicted"/>
<dbReference type="PATRIC" id="fig|1292034.3.peg.1123"/>
<gene>
    <name evidence="3" type="ORF">OR37_01134</name>
</gene>
<dbReference type="InterPro" id="IPR029058">
    <property type="entry name" value="AB_hydrolase_fold"/>
</dbReference>
<evidence type="ECO:0000256" key="1">
    <source>
        <dbReference type="SAM" id="MobiDB-lite"/>
    </source>
</evidence>
<dbReference type="EMBL" id="APMP01000004">
    <property type="protein sequence ID" value="ENZ82940.1"/>
    <property type="molecule type" value="Genomic_DNA"/>
</dbReference>
<keyword evidence="2" id="KW-0812">Transmembrane</keyword>
<keyword evidence="2" id="KW-0472">Membrane</keyword>
<sequence length="487" mass="54027">MAEDAKPEAGGGAQAAALPPEPPKGARQAVVLIHGMGEQIPMETLKSFVQTIWKTDDAVVFEDAKGRKYDGIWSKPDVRTGSLELRRFTTQRSRDSRAFPDGVQTDFYELYWADLTAGSTWEQFTGWVRGLLFRTWSTTPRDVRLAWLGLWGLTIVFLLLGAVGLVPDARWRAWFPDLPQKWALAVAAAIPVVLQMFARKTFGRVVRYTRADPDNIAARAAVRERGLKLLRALHANDDYARVVVVGHSLGTILAYDLVGYFWAEQTRARRVTVGSTAFEALARVEETGADLSEHKDDPVRRAVFIAAQTDLRRALVARSGPGAEPDARWLISDLVTLGSPLTHAEFLLAKGKGDLRRRQREREMPTSPPERETLSVSASRKAGAVGLNRPTHIVYQPDPRGAPDLWSLHHAAPFAVVRWTNVHDPAHWVVMGDQISGPLRDAFGPGVVDIDLSTKGKLAGFTHTRYWDADTGERLIAVRRAVNLLDD</sequence>
<feature type="region of interest" description="Disordered" evidence="1">
    <location>
        <begin position="1"/>
        <end position="23"/>
    </location>
</feature>
<dbReference type="eggNOG" id="ENOG50302ZX">
    <property type="taxonomic scope" value="Bacteria"/>
</dbReference>
<dbReference type="SUPFAM" id="SSF53474">
    <property type="entry name" value="alpha/beta-Hydrolases"/>
    <property type="match status" value="2"/>
</dbReference>
<evidence type="ECO:0000313" key="3">
    <source>
        <dbReference type="EMBL" id="ENZ82940.1"/>
    </source>
</evidence>
<feature type="region of interest" description="Disordered" evidence="1">
    <location>
        <begin position="354"/>
        <end position="381"/>
    </location>
</feature>
<keyword evidence="4" id="KW-1185">Reference proteome</keyword>
<feature type="compositionally biased region" description="Basic and acidic residues" evidence="1">
    <location>
        <begin position="354"/>
        <end position="373"/>
    </location>
</feature>
<keyword evidence="2" id="KW-1133">Transmembrane helix</keyword>
<protein>
    <submittedName>
        <fullName evidence="3">Uncharacterized protein</fullName>
    </submittedName>
</protein>
<accession>R0D3C9</accession>
<evidence type="ECO:0000313" key="4">
    <source>
        <dbReference type="Proteomes" id="UP000013063"/>
    </source>
</evidence>
<organism evidence="3 4">
    <name type="scientific">Caulobacter vibrioides OR37</name>
    <dbReference type="NCBI Taxonomy" id="1292034"/>
    <lineage>
        <taxon>Bacteria</taxon>
        <taxon>Pseudomonadati</taxon>
        <taxon>Pseudomonadota</taxon>
        <taxon>Alphaproteobacteria</taxon>
        <taxon>Caulobacterales</taxon>
        <taxon>Caulobacteraceae</taxon>
        <taxon>Caulobacter</taxon>
    </lineage>
</organism>
<dbReference type="OrthoDB" id="4058760at2"/>
<evidence type="ECO:0000256" key="2">
    <source>
        <dbReference type="SAM" id="Phobius"/>
    </source>
</evidence>
<dbReference type="Proteomes" id="UP000013063">
    <property type="component" value="Unassembled WGS sequence"/>
</dbReference>
<dbReference type="AlphaFoldDB" id="R0D3C9"/>
<name>R0D3C9_CAUVI</name>
<comment type="caution">
    <text evidence="3">The sequence shown here is derived from an EMBL/GenBank/DDBJ whole genome shotgun (WGS) entry which is preliminary data.</text>
</comment>
<feature type="transmembrane region" description="Helical" evidence="2">
    <location>
        <begin position="178"/>
        <end position="198"/>
    </location>
</feature>